<dbReference type="InterPro" id="IPR000806">
    <property type="entry name" value="RabGDI"/>
</dbReference>
<comment type="caution">
    <text evidence="3">The sequence shown here is derived from an EMBL/GenBank/DDBJ whole genome shotgun (WGS) entry which is preliminary data.</text>
</comment>
<dbReference type="Proteomes" id="UP000266723">
    <property type="component" value="Unassembled WGS sequence"/>
</dbReference>
<reference evidence="3 4" key="1">
    <citation type="journal article" date="2020" name="BMC Genomics">
        <title>Intraspecific diversification of the crop wild relative Brassica cretica Lam. using demographic model selection.</title>
        <authorList>
            <person name="Kioukis A."/>
            <person name="Michalopoulou V.A."/>
            <person name="Briers L."/>
            <person name="Pirintsos S."/>
            <person name="Studholme D.J."/>
            <person name="Pavlidis P."/>
            <person name="Sarris P.F."/>
        </authorList>
    </citation>
    <scope>NUCLEOTIDE SEQUENCE [LARGE SCALE GENOMIC DNA]</scope>
    <source>
        <strain evidence="4">cv. PFS-1207/04</strain>
    </source>
</reference>
<dbReference type="PANTHER" id="PTHR11787">
    <property type="entry name" value="RAB GDP-DISSOCIATION INHIBITOR"/>
    <property type="match status" value="1"/>
</dbReference>
<dbReference type="SUPFAM" id="SSF51905">
    <property type="entry name" value="FAD/NAD(P)-binding domain"/>
    <property type="match status" value="1"/>
</dbReference>
<protein>
    <recommendedName>
        <fullName evidence="2">Guanosine nucleotide diphosphate dissociation inhibitor</fullName>
    </recommendedName>
</protein>
<accession>A0ABQ7DX42</accession>
<sequence length="188" mass="21390">MDEEYEVIVLGTGLKECILSGLLSVDGVKVLSRSLFPRSFLIHDLVLHMDRNDYYGGESTSLNLNQLWKKFRGEDKAPEHLGASRDYNVDMMPKFMMGNGKLVRTLIHTDVTKYLSFKAVDGSYVFVKGKVQKVPVTPMEALKSPLMGIFEKRRAGKFFSYVQDYDEKDPKTHNGMDLTRLTTKELIA</sequence>
<evidence type="ECO:0000256" key="2">
    <source>
        <dbReference type="RuleBase" id="RU363124"/>
    </source>
</evidence>
<evidence type="ECO:0000313" key="4">
    <source>
        <dbReference type="Proteomes" id="UP000266723"/>
    </source>
</evidence>
<keyword evidence="4" id="KW-1185">Reference proteome</keyword>
<gene>
    <name evidence="3" type="ORF">DY000_02032186</name>
</gene>
<proteinExistence type="inferred from homology"/>
<dbReference type="Gene3D" id="3.30.519.10">
    <property type="entry name" value="Guanine Nucleotide Dissociation Inhibitor, domain 2"/>
    <property type="match status" value="1"/>
</dbReference>
<dbReference type="PRINTS" id="PR00892">
    <property type="entry name" value="RABGDI"/>
</dbReference>
<dbReference type="InterPro" id="IPR018203">
    <property type="entry name" value="GDP_dissociation_inhibitor"/>
</dbReference>
<dbReference type="Gene3D" id="3.50.50.60">
    <property type="entry name" value="FAD/NAD(P)-binding domain"/>
    <property type="match status" value="1"/>
</dbReference>
<comment type="similarity">
    <text evidence="1 2">Belongs to the Rab GDI family.</text>
</comment>
<dbReference type="PANTHER" id="PTHR11787:SF19">
    <property type="entry name" value="GUANOSINE NUCLEOTIDE DIPHOSPHATE DISSOCIATION INHIBITOR 2"/>
    <property type="match status" value="1"/>
</dbReference>
<name>A0ABQ7DX42_BRACR</name>
<organism evidence="3 4">
    <name type="scientific">Brassica cretica</name>
    <name type="common">Mustard</name>
    <dbReference type="NCBI Taxonomy" id="69181"/>
    <lineage>
        <taxon>Eukaryota</taxon>
        <taxon>Viridiplantae</taxon>
        <taxon>Streptophyta</taxon>
        <taxon>Embryophyta</taxon>
        <taxon>Tracheophyta</taxon>
        <taxon>Spermatophyta</taxon>
        <taxon>Magnoliopsida</taxon>
        <taxon>eudicotyledons</taxon>
        <taxon>Gunneridae</taxon>
        <taxon>Pentapetalae</taxon>
        <taxon>rosids</taxon>
        <taxon>malvids</taxon>
        <taxon>Brassicales</taxon>
        <taxon>Brassicaceae</taxon>
        <taxon>Brassiceae</taxon>
        <taxon>Brassica</taxon>
    </lineage>
</organism>
<dbReference type="PRINTS" id="PR00891">
    <property type="entry name" value="RABGDIREP"/>
</dbReference>
<evidence type="ECO:0000256" key="1">
    <source>
        <dbReference type="ARBA" id="ARBA00005593"/>
    </source>
</evidence>
<evidence type="ECO:0000313" key="3">
    <source>
        <dbReference type="EMBL" id="KAF3581715.1"/>
    </source>
</evidence>
<dbReference type="InterPro" id="IPR036188">
    <property type="entry name" value="FAD/NAD-bd_sf"/>
</dbReference>
<dbReference type="EMBL" id="QGKV02000649">
    <property type="protein sequence ID" value="KAF3581715.1"/>
    <property type="molecule type" value="Genomic_DNA"/>
</dbReference>
<dbReference type="Pfam" id="PF00996">
    <property type="entry name" value="GDI"/>
    <property type="match status" value="2"/>
</dbReference>